<dbReference type="SUPFAM" id="SSF56954">
    <property type="entry name" value="Outer membrane efflux proteins (OEP)"/>
    <property type="match status" value="1"/>
</dbReference>
<dbReference type="InterPro" id="IPR003423">
    <property type="entry name" value="OMP_efflux"/>
</dbReference>
<evidence type="ECO:0000256" key="3">
    <source>
        <dbReference type="ARBA" id="ARBA00010942"/>
    </source>
</evidence>
<evidence type="ECO:0000256" key="5">
    <source>
        <dbReference type="ARBA" id="ARBA00022475"/>
    </source>
</evidence>
<keyword evidence="4" id="KW-0813">Transport</keyword>
<comment type="caution">
    <text evidence="10">The sequence shown here is derived from an EMBL/GenBank/DDBJ whole genome shotgun (WGS) entry which is preliminary data.</text>
</comment>
<evidence type="ECO:0000256" key="2">
    <source>
        <dbReference type="ARBA" id="ARBA00007613"/>
    </source>
</evidence>
<evidence type="ECO:0000313" key="11">
    <source>
        <dbReference type="Proteomes" id="UP000030185"/>
    </source>
</evidence>
<feature type="transmembrane region" description="Helical" evidence="9">
    <location>
        <begin position="989"/>
        <end position="1015"/>
    </location>
</feature>
<dbReference type="InterPro" id="IPR004763">
    <property type="entry name" value="CusA-like"/>
</dbReference>
<dbReference type="InterPro" id="IPR027463">
    <property type="entry name" value="AcrB_DN_DC_subdom"/>
</dbReference>
<dbReference type="Gene3D" id="1.20.1600.10">
    <property type="entry name" value="Outer membrane efflux proteins (OEP)"/>
    <property type="match status" value="1"/>
</dbReference>
<feature type="transmembrane region" description="Helical" evidence="9">
    <location>
        <begin position="521"/>
        <end position="539"/>
    </location>
</feature>
<dbReference type="SUPFAM" id="SSF82714">
    <property type="entry name" value="Multidrug efflux transporter AcrB TolC docking domain, DN and DC subdomains"/>
    <property type="match status" value="2"/>
</dbReference>
<name>A0A098LG32_9BACT</name>
<evidence type="ECO:0000256" key="7">
    <source>
        <dbReference type="ARBA" id="ARBA00022989"/>
    </source>
</evidence>
<feature type="transmembrane region" description="Helical" evidence="9">
    <location>
        <begin position="956"/>
        <end position="977"/>
    </location>
</feature>
<keyword evidence="6 9" id="KW-0812">Transmembrane</keyword>
<dbReference type="Gene3D" id="1.20.1640.10">
    <property type="entry name" value="Multidrug efflux transporter AcrB transmembrane domain"/>
    <property type="match status" value="2"/>
</dbReference>
<keyword evidence="5" id="KW-1003">Cell membrane</keyword>
<dbReference type="GO" id="GO:0005886">
    <property type="term" value="C:plasma membrane"/>
    <property type="evidence" value="ECO:0007669"/>
    <property type="project" value="UniProtKB-SubCell"/>
</dbReference>
<feature type="transmembrane region" description="Helical" evidence="9">
    <location>
        <begin position="325"/>
        <end position="344"/>
    </location>
</feature>
<dbReference type="SUPFAM" id="SSF82866">
    <property type="entry name" value="Multidrug efflux transporter AcrB transmembrane domain"/>
    <property type="match status" value="2"/>
</dbReference>
<dbReference type="PRINTS" id="PR00702">
    <property type="entry name" value="ACRIFLAVINRP"/>
</dbReference>
<dbReference type="PANTHER" id="PTHR32063:SF24">
    <property type="entry name" value="CATION EFFLUX SYSTEM (ACRB_ACRD_ACRF FAMILY)"/>
    <property type="match status" value="1"/>
</dbReference>
<dbReference type="Pfam" id="PF02321">
    <property type="entry name" value="OEP"/>
    <property type="match status" value="1"/>
</dbReference>
<dbReference type="EMBL" id="BBLT01000006">
    <property type="protein sequence ID" value="GAL85931.1"/>
    <property type="molecule type" value="Genomic_DNA"/>
</dbReference>
<dbReference type="GO" id="GO:0015562">
    <property type="term" value="F:efflux transmembrane transporter activity"/>
    <property type="evidence" value="ECO:0007669"/>
    <property type="project" value="InterPro"/>
</dbReference>
<dbReference type="eggNOG" id="COG3696">
    <property type="taxonomic scope" value="Bacteria"/>
</dbReference>
<dbReference type="NCBIfam" id="TIGR00914">
    <property type="entry name" value="2A0601"/>
    <property type="match status" value="1"/>
</dbReference>
<dbReference type="Gene3D" id="3.30.70.1430">
    <property type="entry name" value="Multidrug efflux transporter AcrB pore domain"/>
    <property type="match status" value="2"/>
</dbReference>
<dbReference type="Proteomes" id="UP000030185">
    <property type="component" value="Unassembled WGS sequence"/>
</dbReference>
<dbReference type="GO" id="GO:0042910">
    <property type="term" value="F:xenobiotic transmembrane transporter activity"/>
    <property type="evidence" value="ECO:0007669"/>
    <property type="project" value="TreeGrafter"/>
</dbReference>
<reference evidence="10 11" key="1">
    <citation type="submission" date="2014-09" db="EMBL/GenBank/DDBJ databases">
        <title>Sporocytophaga myxococcoides PG-01 genome sequencing.</title>
        <authorList>
            <person name="Liu L."/>
            <person name="Gao P.J."/>
            <person name="Chen G.J."/>
            <person name="Wang L.S."/>
        </authorList>
    </citation>
    <scope>NUCLEOTIDE SEQUENCE [LARGE SCALE GENOMIC DNA]</scope>
    <source>
        <strain evidence="10 11">PG-01</strain>
    </source>
</reference>
<accession>A0A098LG32</accession>
<protein>
    <submittedName>
        <fullName evidence="10">Acriflavine resistance protein B</fullName>
    </submittedName>
</protein>
<feature type="transmembrane region" description="Helical" evidence="9">
    <location>
        <begin position="464"/>
        <end position="487"/>
    </location>
</feature>
<dbReference type="Pfam" id="PF00873">
    <property type="entry name" value="ACR_tran"/>
    <property type="match status" value="1"/>
</dbReference>
<comment type="similarity">
    <text evidence="3">Belongs to the resistance-nodulation-cell division (RND) (TC 2.A.6) family.</text>
</comment>
<proteinExistence type="inferred from homology"/>
<evidence type="ECO:0000313" key="10">
    <source>
        <dbReference type="EMBL" id="GAL85931.1"/>
    </source>
</evidence>
<gene>
    <name evidence="10" type="ORF">MYP_3160</name>
</gene>
<dbReference type="STRING" id="153721.MYP_3160"/>
<feature type="transmembrane region" description="Helical" evidence="9">
    <location>
        <begin position="433"/>
        <end position="452"/>
    </location>
</feature>
<feature type="transmembrane region" description="Helical" evidence="9">
    <location>
        <begin position="910"/>
        <end position="935"/>
    </location>
</feature>
<keyword evidence="11" id="KW-1185">Reference proteome</keyword>
<dbReference type="Gene3D" id="3.30.2090.10">
    <property type="entry name" value="Multidrug efflux transporter AcrB TolC docking domain, DN and DC subdomains"/>
    <property type="match status" value="2"/>
</dbReference>
<dbReference type="SUPFAM" id="SSF82693">
    <property type="entry name" value="Multidrug efflux transporter AcrB pore domain, PN1, PN2, PC1 and PC2 subdomains"/>
    <property type="match status" value="2"/>
</dbReference>
<dbReference type="Gene3D" id="3.30.70.1320">
    <property type="entry name" value="Multidrug efflux transporter AcrB pore domain like"/>
    <property type="match status" value="1"/>
</dbReference>
<evidence type="ECO:0000256" key="1">
    <source>
        <dbReference type="ARBA" id="ARBA00004651"/>
    </source>
</evidence>
<comment type="similarity">
    <text evidence="2">Belongs to the outer membrane factor (OMF) (TC 1.B.17) family.</text>
</comment>
<feature type="transmembrane region" description="Helical" evidence="9">
    <location>
        <begin position="859"/>
        <end position="878"/>
    </location>
</feature>
<comment type="subcellular location">
    <subcellularLocation>
        <location evidence="1">Cell membrane</location>
        <topology evidence="1">Multi-pass membrane protein</topology>
    </subcellularLocation>
</comment>
<dbReference type="InterPro" id="IPR001036">
    <property type="entry name" value="Acrflvin-R"/>
</dbReference>
<dbReference type="PANTHER" id="PTHR32063">
    <property type="match status" value="1"/>
</dbReference>
<evidence type="ECO:0000256" key="4">
    <source>
        <dbReference type="ARBA" id="ARBA00022448"/>
    </source>
</evidence>
<feature type="transmembrane region" description="Helical" evidence="9">
    <location>
        <begin position="885"/>
        <end position="904"/>
    </location>
</feature>
<organism evidence="10 11">
    <name type="scientific">Sporocytophaga myxococcoides</name>
    <dbReference type="NCBI Taxonomy" id="153721"/>
    <lineage>
        <taxon>Bacteria</taxon>
        <taxon>Pseudomonadati</taxon>
        <taxon>Bacteroidota</taxon>
        <taxon>Cytophagia</taxon>
        <taxon>Cytophagales</taxon>
        <taxon>Cytophagaceae</taxon>
        <taxon>Sporocytophaga</taxon>
    </lineage>
</organism>
<evidence type="ECO:0000256" key="8">
    <source>
        <dbReference type="ARBA" id="ARBA00023136"/>
    </source>
</evidence>
<dbReference type="GO" id="GO:0008324">
    <property type="term" value="F:monoatomic cation transmembrane transporter activity"/>
    <property type="evidence" value="ECO:0007669"/>
    <property type="project" value="InterPro"/>
</dbReference>
<feature type="transmembrane region" description="Helical" evidence="9">
    <location>
        <begin position="351"/>
        <end position="371"/>
    </location>
</feature>
<sequence>MFTIALIIWGCWSATRLPIDAVPDITNNQVQVITISPSLAAQEVERLISFPVEISMANIPGIIEIRSMSRFGLSVVTIVFTDDTDIYWARQQVSERLKAAIEQIPKGVGTPDLGPVTTGLGEIYQYVLHPQRGFENKYSAMELRTIQDWIVRRQMLGTKGVADISSFGGYLKQYEVAIDPEKLRSMNITIGEVFAALETNNRNAGGAYIDKLPNAYFIRTEGLAGGLEDIKKIVVRNTTNGTPVLIRDVGTVQLGHAIRYGALTRNAEGEVVGGIVMMLKGENSNEVIGNVKERMEQIRKSLPEGIEIEAFLDRTKLVDNAIHTVSKNLIEGALIVIFVLVLMLGNFRAGLVVASVIPLAMLFAISMMNLFGVSGNLMSLGAIDFGLIVDGAVIIVEATLHHITGRGHTHRLTQEEMDSDVYDAASKIRSSAAFGEIIILIVYLPILALVGVEGKMFKPMAQTVSFAILGAFILSLTYVPMMSALCLSKSPEHKKNISDRIMDFFQRVYFPMREFALRKKAIVILSSFFLFGGSLLLFINMGGEFIPSLDEGDFAVETRVLMGSSMQETINASLKAGEVLKKHFPEVKEVIGKIGSSEIPTDPMPIEACDLMVILKDRDEWTSASTKDELANKMQEILEDEIPGVSFGFQQPIQMRFNELMTGARQDVAIKIYGEDLDILTEQANKLGKIVAPIEGAKDLYVEKVTGLPQIVVSFDRDKIAQFGLNIDEMNRIVKTAFAGESTGLVYEGERRFDMVVRLDKVDRKNIDDVRQIYVTTPKGAQIPLSQVANIEFKVGPNQIQRDDTKRRIIVAFNVRGRDVESIVEEIKAKVEKQMKLPPGYFITYGGQFKNLVEAKERLSIAVPIALGLIFILLYFTFDSAKQSVLIFTAIPLSAIGGVLALYLRDMPFSISAGVGFIALFGVAVLNGIVLIGEFNRLKSSGMKDLHEIVRKGTEIRLRPVLMTALVASLGFLPMALSHGSGAEVQKPLATVVIGGLISATLLTLLVLPILYIFSEKGFRKIPPVAMVLLVPGFMFLSAQKAEAQTAPKAITLEQALQLAHEQNNFIKSAEYEIAYNKALKGTATEISKTNATVMYGQYNSFYNDNNVTLSQDIPFPLVMHRQAEYYKATTKSAEYNLAVTRNDLDYKIKVAYYNLRFAKSRMQLQFKLDTLYANFLNAADLRLRTGETNTLEKATAQSQFYENRTYLTQVNADIKIYETQLQTLLNMGEPVTSFETSLDKRVLDLKEDTGAVASNPTLNYFRQQVEVANANKVLQKARLLPDLNIGYFSQTLYGAQDYRNMSDVAGKGQRFQGVMVGVSVPLWIKPQISRIKATEASVNAAEASSKAYERNLLGEYENAYQSYEKFKTSLEYYEVNVLPTAQVLESNAWKNYRSGNIGYLEFSQGIARAIAIEQGYLNILNQFNQAIIFIEYLIGNK</sequence>
<keyword evidence="8 9" id="KW-0472">Membrane</keyword>
<keyword evidence="7 9" id="KW-1133">Transmembrane helix</keyword>
<evidence type="ECO:0000256" key="6">
    <source>
        <dbReference type="ARBA" id="ARBA00022692"/>
    </source>
</evidence>
<dbReference type="Gene3D" id="3.30.70.1440">
    <property type="entry name" value="Multidrug efflux transporter AcrB pore domain"/>
    <property type="match status" value="1"/>
</dbReference>
<feature type="transmembrane region" description="Helical" evidence="9">
    <location>
        <begin position="377"/>
        <end position="396"/>
    </location>
</feature>
<evidence type="ECO:0000256" key="9">
    <source>
        <dbReference type="SAM" id="Phobius"/>
    </source>
</evidence>
<feature type="transmembrane region" description="Helical" evidence="9">
    <location>
        <begin position="1022"/>
        <end position="1039"/>
    </location>
</feature>